<evidence type="ECO:0000313" key="8">
    <source>
        <dbReference type="EMBL" id="MBE6512068.1"/>
    </source>
</evidence>
<gene>
    <name evidence="8" type="ORF">E7Z75_02800</name>
</gene>
<evidence type="ECO:0000256" key="3">
    <source>
        <dbReference type="ARBA" id="ARBA00022692"/>
    </source>
</evidence>
<dbReference type="GO" id="GO:0022857">
    <property type="term" value="F:transmembrane transporter activity"/>
    <property type="evidence" value="ECO:0007669"/>
    <property type="project" value="InterPro"/>
</dbReference>
<dbReference type="PANTHER" id="PTHR42718">
    <property type="entry name" value="MAJOR FACILITATOR SUPERFAMILY MULTIDRUG TRANSPORTER MFSC"/>
    <property type="match status" value="1"/>
</dbReference>
<feature type="transmembrane region" description="Helical" evidence="6">
    <location>
        <begin position="423"/>
        <end position="448"/>
    </location>
</feature>
<feature type="transmembrane region" description="Helical" evidence="6">
    <location>
        <begin position="75"/>
        <end position="94"/>
    </location>
</feature>
<keyword evidence="4 6" id="KW-1133">Transmembrane helix</keyword>
<feature type="transmembrane region" description="Helical" evidence="6">
    <location>
        <begin position="46"/>
        <end position="63"/>
    </location>
</feature>
<feature type="transmembrane region" description="Helical" evidence="6">
    <location>
        <begin position="259"/>
        <end position="282"/>
    </location>
</feature>
<organism evidence="8 9">
    <name type="scientific">Methanobrevibacter olleyae</name>
    <dbReference type="NCBI Taxonomy" id="294671"/>
    <lineage>
        <taxon>Archaea</taxon>
        <taxon>Methanobacteriati</taxon>
        <taxon>Methanobacteriota</taxon>
        <taxon>Methanomada group</taxon>
        <taxon>Methanobacteria</taxon>
        <taxon>Methanobacteriales</taxon>
        <taxon>Methanobacteriaceae</taxon>
        <taxon>Methanobrevibacter</taxon>
    </lineage>
</organism>
<reference evidence="8" key="1">
    <citation type="submission" date="2019-04" db="EMBL/GenBank/DDBJ databases">
        <title>Evolution of Biomass-Degrading Anaerobic Consortia Revealed by Metagenomics.</title>
        <authorList>
            <person name="Peng X."/>
        </authorList>
    </citation>
    <scope>NUCLEOTIDE SEQUENCE</scope>
    <source>
        <strain evidence="8">SIG14</strain>
    </source>
</reference>
<feature type="transmembrane region" description="Helical" evidence="6">
    <location>
        <begin position="7"/>
        <end position="34"/>
    </location>
</feature>
<dbReference type="PANTHER" id="PTHR42718:SF9">
    <property type="entry name" value="MAJOR FACILITATOR SUPERFAMILY MULTIDRUG TRANSPORTER MFSC"/>
    <property type="match status" value="1"/>
</dbReference>
<dbReference type="InterPro" id="IPR011701">
    <property type="entry name" value="MFS"/>
</dbReference>
<dbReference type="Proteomes" id="UP000732619">
    <property type="component" value="Unassembled WGS sequence"/>
</dbReference>
<name>A0A8T3VUG5_METOL</name>
<dbReference type="EMBL" id="SUTG01000007">
    <property type="protein sequence ID" value="MBE6512068.1"/>
    <property type="molecule type" value="Genomic_DNA"/>
</dbReference>
<feature type="transmembrane region" description="Helical" evidence="6">
    <location>
        <begin position="398"/>
        <end position="417"/>
    </location>
</feature>
<evidence type="ECO:0000259" key="7">
    <source>
        <dbReference type="PROSITE" id="PS50850"/>
    </source>
</evidence>
<sequence length="460" mass="49985">MENFERILVVISFITSFFGVFVLNGIIIAVPSIGAEFGMNNVVQNWIPTLFVFVVTMATLPSGQISSKFGSKKSYIIGNILLVLGFFISCIAFSSETFLFSRIVQGLGVGLSNVAEMTILVLAISKENRGKALGIIVAGVYLGTSLSPVICGFLVQNLGWRSIFYFSIPFMVICILLMMFKIEGEWKTSKNDRIDIIGAILYVCGIFFFIYGFTDLISFIGKIFVVIGTILLILFGVYELRQMTPVFKVGLLKNKSFSLYNIAGLCGFFSVMALSTIFNYYFQYVKGWDPQLTGLILLVSPIIMSITAPNAGRLSDRIHPQKIASIGMVITAVALLILVFLDPNTPIYVIVIAMALQALGMGLFSSPNMNAIVSAVPQEYAPHASAAQLTIRAIGQTMSLGLMTLVFSWIMGNLILATEHAGMITQASGIICAVCALACIIAVVCSLYGMKLEGDFTLNA</sequence>
<evidence type="ECO:0000256" key="4">
    <source>
        <dbReference type="ARBA" id="ARBA00022989"/>
    </source>
</evidence>
<dbReference type="SUPFAM" id="SSF103473">
    <property type="entry name" value="MFS general substrate transporter"/>
    <property type="match status" value="1"/>
</dbReference>
<keyword evidence="5 6" id="KW-0472">Membrane</keyword>
<protein>
    <submittedName>
        <fullName evidence="8">MFS transporter</fullName>
    </submittedName>
</protein>
<feature type="transmembrane region" description="Helical" evidence="6">
    <location>
        <begin position="162"/>
        <end position="182"/>
    </location>
</feature>
<feature type="transmembrane region" description="Helical" evidence="6">
    <location>
        <begin position="294"/>
        <end position="311"/>
    </location>
</feature>
<evidence type="ECO:0000256" key="6">
    <source>
        <dbReference type="SAM" id="Phobius"/>
    </source>
</evidence>
<dbReference type="Gene3D" id="1.20.1720.10">
    <property type="entry name" value="Multidrug resistance protein D"/>
    <property type="match status" value="1"/>
</dbReference>
<feature type="domain" description="Major facilitator superfamily (MFS) profile" evidence="7">
    <location>
        <begin position="8"/>
        <end position="460"/>
    </location>
</feature>
<dbReference type="InterPro" id="IPR036259">
    <property type="entry name" value="MFS_trans_sf"/>
</dbReference>
<dbReference type="AlphaFoldDB" id="A0A8T3VUG5"/>
<feature type="transmembrane region" description="Helical" evidence="6">
    <location>
        <begin position="132"/>
        <end position="156"/>
    </location>
</feature>
<dbReference type="Gene3D" id="1.20.1250.20">
    <property type="entry name" value="MFS general substrate transporter like domains"/>
    <property type="match status" value="1"/>
</dbReference>
<evidence type="ECO:0000256" key="2">
    <source>
        <dbReference type="ARBA" id="ARBA00022448"/>
    </source>
</evidence>
<feature type="transmembrane region" description="Helical" evidence="6">
    <location>
        <begin position="194"/>
        <end position="213"/>
    </location>
</feature>
<evidence type="ECO:0000256" key="1">
    <source>
        <dbReference type="ARBA" id="ARBA00004141"/>
    </source>
</evidence>
<proteinExistence type="predicted"/>
<comment type="caution">
    <text evidence="8">The sequence shown here is derived from an EMBL/GenBank/DDBJ whole genome shotgun (WGS) entry which is preliminary data.</text>
</comment>
<evidence type="ECO:0000256" key="5">
    <source>
        <dbReference type="ARBA" id="ARBA00023136"/>
    </source>
</evidence>
<dbReference type="InterPro" id="IPR020846">
    <property type="entry name" value="MFS_dom"/>
</dbReference>
<feature type="transmembrane region" description="Helical" evidence="6">
    <location>
        <begin position="219"/>
        <end position="238"/>
    </location>
</feature>
<dbReference type="PROSITE" id="PS50850">
    <property type="entry name" value="MFS"/>
    <property type="match status" value="1"/>
</dbReference>
<feature type="transmembrane region" description="Helical" evidence="6">
    <location>
        <begin position="347"/>
        <end position="364"/>
    </location>
</feature>
<dbReference type="Pfam" id="PF07690">
    <property type="entry name" value="MFS_1"/>
    <property type="match status" value="1"/>
</dbReference>
<feature type="transmembrane region" description="Helical" evidence="6">
    <location>
        <begin position="106"/>
        <end position="125"/>
    </location>
</feature>
<feature type="transmembrane region" description="Helical" evidence="6">
    <location>
        <begin position="323"/>
        <end position="341"/>
    </location>
</feature>
<comment type="subcellular location">
    <subcellularLocation>
        <location evidence="1">Membrane</location>
        <topology evidence="1">Multi-pass membrane protein</topology>
    </subcellularLocation>
</comment>
<evidence type="ECO:0000313" key="9">
    <source>
        <dbReference type="Proteomes" id="UP000732619"/>
    </source>
</evidence>
<dbReference type="GO" id="GO:0016020">
    <property type="term" value="C:membrane"/>
    <property type="evidence" value="ECO:0007669"/>
    <property type="project" value="UniProtKB-SubCell"/>
</dbReference>
<keyword evidence="2" id="KW-0813">Transport</keyword>
<dbReference type="CDD" id="cd17321">
    <property type="entry name" value="MFS_MMR_MDR_like"/>
    <property type="match status" value="1"/>
</dbReference>
<keyword evidence="3 6" id="KW-0812">Transmembrane</keyword>
<accession>A0A8T3VUG5</accession>